<name>A0A0G4FK07_9ALVE</name>
<dbReference type="InterPro" id="IPR036249">
    <property type="entry name" value="Thioredoxin-like_sf"/>
</dbReference>
<sequence length="521" mass="57085">MSDMSIDPSEPEIRVCHARTCRGRGSEIVLAEIEELGNLVDGLTVSETGCLGYCSQGPNAVVIKSGEGESDEERVHVRINSLEASARVVEDATGKKPALEEAPQEATERLACLRNLRAREHNRSVFRWNAALRGMEQEVRRMPGLIPDFLELLDLAGFSEGVGVANGKSLLPRISFLVSEILFLLCTKDLSFPSCQQEEQVSEIPSLCAKRAMPETISQYSQWSLEGVTPVSKFTAIYHLKSTDPKRGTPHPRGKGRVAVPITWHTTMLAEVGANDEGPLPWIERDYTPVSTAKMWEQGRCDMLVKIYHNGKATSWLRTHGNTLPTKVWLSKPMKTLQVPSLIAGDDGETGAFHSPASVLLLLAGTGVVALPQILQHRDPVNNLGISTARQNQLRVPIDALLSFREDDVLLLDKIAEYCREGEQRGLRHCTLLLTGPNTGGPQFDYVTPGCNGQTVEETVQNIGSAEVLRSRICSEIVAKAVERMPQPCRVVVSGPEGFNSAARDMLRAVVEKQQITVLAA</sequence>
<feature type="domain" description="Flavoprotein pyridine nucleotide cytochrome reductase-like FAD-binding" evidence="1">
    <location>
        <begin position="284"/>
        <end position="318"/>
    </location>
</feature>
<dbReference type="EMBL" id="CDMZ01000429">
    <property type="protein sequence ID" value="CEM14118.1"/>
    <property type="molecule type" value="Genomic_DNA"/>
</dbReference>
<dbReference type="Gene3D" id="2.40.30.10">
    <property type="entry name" value="Translation factors"/>
    <property type="match status" value="1"/>
</dbReference>
<dbReference type="InterPro" id="IPR017938">
    <property type="entry name" value="Riboflavin_synthase-like_b-brl"/>
</dbReference>
<dbReference type="Gene3D" id="3.40.50.80">
    <property type="entry name" value="Nucleotide-binding domain of ferredoxin-NADP reductase (FNR) module"/>
    <property type="match status" value="1"/>
</dbReference>
<dbReference type="Gene3D" id="3.40.30.10">
    <property type="entry name" value="Glutaredoxin"/>
    <property type="match status" value="1"/>
</dbReference>
<organism evidence="2">
    <name type="scientific">Chromera velia CCMP2878</name>
    <dbReference type="NCBI Taxonomy" id="1169474"/>
    <lineage>
        <taxon>Eukaryota</taxon>
        <taxon>Sar</taxon>
        <taxon>Alveolata</taxon>
        <taxon>Colpodellida</taxon>
        <taxon>Chromeraceae</taxon>
        <taxon>Chromera</taxon>
    </lineage>
</organism>
<protein>
    <recommendedName>
        <fullName evidence="1">Flavoprotein pyridine nucleotide cytochrome reductase-like FAD-binding domain-containing protein</fullName>
    </recommendedName>
</protein>
<dbReference type="InterPro" id="IPR039261">
    <property type="entry name" value="FNR_nucleotide-bd"/>
</dbReference>
<dbReference type="VEuPathDB" id="CryptoDB:Cvel_3445"/>
<evidence type="ECO:0000313" key="2">
    <source>
        <dbReference type="EMBL" id="CEM14118.1"/>
    </source>
</evidence>
<dbReference type="Pfam" id="PF00970">
    <property type="entry name" value="FAD_binding_6"/>
    <property type="match status" value="1"/>
</dbReference>
<dbReference type="InterPro" id="IPR008333">
    <property type="entry name" value="Cbr1-like_FAD-bd_dom"/>
</dbReference>
<proteinExistence type="predicted"/>
<reference evidence="2" key="1">
    <citation type="submission" date="2014-11" db="EMBL/GenBank/DDBJ databases">
        <authorList>
            <person name="Otto D Thomas"/>
            <person name="Naeem Raeece"/>
        </authorList>
    </citation>
    <scope>NUCLEOTIDE SEQUENCE</scope>
</reference>
<dbReference type="SUPFAM" id="SSF63380">
    <property type="entry name" value="Riboflavin synthase domain-like"/>
    <property type="match status" value="1"/>
</dbReference>
<dbReference type="CDD" id="cd02980">
    <property type="entry name" value="TRX_Fd_family"/>
    <property type="match status" value="1"/>
</dbReference>
<evidence type="ECO:0000259" key="1">
    <source>
        <dbReference type="Pfam" id="PF00970"/>
    </source>
</evidence>
<accession>A0A0G4FK07</accession>
<dbReference type="AlphaFoldDB" id="A0A0G4FK07"/>
<dbReference type="SUPFAM" id="SSF52833">
    <property type="entry name" value="Thioredoxin-like"/>
    <property type="match status" value="1"/>
</dbReference>
<gene>
    <name evidence="2" type="ORF">Cvel_3445</name>
</gene>